<sequence>MWYQLRKSDSLPFLRLKPNGQYFECRQCHFTNVLGYTCPWCQSVCNALNTPITATRPRRRISAPQLLSEAQKAQLVRIDHKSTAVKQVRISPIGPRAGASAQRGVLFDDSGDVARWRTSRSSKTIRRRNRLAAVYSVQDIVATTTTDSKLEPFLRELVDMLEQGIASPTPPLPLHDSTPLTTSSAYEDTDMATMDEKENRCSDGNGIGTLIAVSNTMTPRTLRRKQRIGILRQHSSRSLRKRSAASLCKGSSKCIDATRTPVSTPIVLSSSPNPSPSPSPQPRPKPQAAHIPLGHPQRPLYSAIRKNMARPSIPDTIIPKMDLPSLHAQVCELARETCSLDVPFGRTFDLPPATAAGCEWTWGSAGEAGMEMRAELARCRSADSIGDFAYDGKRGRAVKEKVRSLGKGLRGLLLGRA</sequence>
<evidence type="ECO:0000313" key="2">
    <source>
        <dbReference type="EMBL" id="OSX58804.1"/>
    </source>
</evidence>
<accession>A0A1X6MQX7</accession>
<dbReference type="OrthoDB" id="2687560at2759"/>
<feature type="compositionally biased region" description="Pro residues" evidence="1">
    <location>
        <begin position="273"/>
        <end position="285"/>
    </location>
</feature>
<proteinExistence type="predicted"/>
<evidence type="ECO:0000256" key="1">
    <source>
        <dbReference type="SAM" id="MobiDB-lite"/>
    </source>
</evidence>
<dbReference type="EMBL" id="KZ110603">
    <property type="protein sequence ID" value="OSX58804.1"/>
    <property type="molecule type" value="Genomic_DNA"/>
</dbReference>
<gene>
    <name evidence="2" type="ORF">POSPLADRAFT_1035905</name>
</gene>
<dbReference type="GeneID" id="36322063"/>
<keyword evidence="3" id="KW-1185">Reference proteome</keyword>
<feature type="region of interest" description="Disordered" evidence="1">
    <location>
        <begin position="259"/>
        <end position="293"/>
    </location>
</feature>
<dbReference type="STRING" id="670580.A0A1X6MQX7"/>
<evidence type="ECO:0000313" key="3">
    <source>
        <dbReference type="Proteomes" id="UP000194127"/>
    </source>
</evidence>
<reference evidence="2 3" key="1">
    <citation type="submission" date="2017-04" db="EMBL/GenBank/DDBJ databases">
        <title>Genome Sequence of the Model Brown-Rot Fungus Postia placenta SB12.</title>
        <authorList>
            <consortium name="DOE Joint Genome Institute"/>
            <person name="Gaskell J."/>
            <person name="Kersten P."/>
            <person name="Larrondo L.F."/>
            <person name="Canessa P."/>
            <person name="Martinez D."/>
            <person name="Hibbett D."/>
            <person name="Schmoll M."/>
            <person name="Kubicek C.P."/>
            <person name="Martinez A.T."/>
            <person name="Yadav J."/>
            <person name="Master E."/>
            <person name="Magnuson J.K."/>
            <person name="James T."/>
            <person name="Yaver D."/>
            <person name="Berka R."/>
            <person name="Labutti K."/>
            <person name="Lipzen A."/>
            <person name="Aerts A."/>
            <person name="Barry K."/>
            <person name="Henrissat B."/>
            <person name="Blanchette R."/>
            <person name="Grigoriev I."/>
            <person name="Cullen D."/>
        </authorList>
    </citation>
    <scope>NUCLEOTIDE SEQUENCE [LARGE SCALE GENOMIC DNA]</scope>
    <source>
        <strain evidence="2 3">MAD-698-R-SB12</strain>
    </source>
</reference>
<organism evidence="2 3">
    <name type="scientific">Postia placenta MAD-698-R-SB12</name>
    <dbReference type="NCBI Taxonomy" id="670580"/>
    <lineage>
        <taxon>Eukaryota</taxon>
        <taxon>Fungi</taxon>
        <taxon>Dikarya</taxon>
        <taxon>Basidiomycota</taxon>
        <taxon>Agaricomycotina</taxon>
        <taxon>Agaricomycetes</taxon>
        <taxon>Polyporales</taxon>
        <taxon>Adustoporiaceae</taxon>
        <taxon>Rhodonia</taxon>
    </lineage>
</organism>
<protein>
    <submittedName>
        <fullName evidence="2">Uncharacterized protein</fullName>
    </submittedName>
</protein>
<name>A0A1X6MQX7_9APHY</name>
<dbReference type="AlphaFoldDB" id="A0A1X6MQX7"/>
<dbReference type="RefSeq" id="XP_024335598.1">
    <property type="nucleotide sequence ID" value="XM_024477113.1"/>
</dbReference>
<dbReference type="Proteomes" id="UP000194127">
    <property type="component" value="Unassembled WGS sequence"/>
</dbReference>